<feature type="domain" description="PucR C-terminal helix-turn-helix" evidence="3">
    <location>
        <begin position="462"/>
        <end position="519"/>
    </location>
</feature>
<dbReference type="InterPro" id="IPR051448">
    <property type="entry name" value="CdaR-like_regulators"/>
</dbReference>
<accession>A0ABN2DUY8</accession>
<feature type="domain" description="CdaR GGDEF-like" evidence="4">
    <location>
        <begin position="281"/>
        <end position="409"/>
    </location>
</feature>
<comment type="caution">
    <text evidence="5">The sequence shown here is derived from an EMBL/GenBank/DDBJ whole genome shotgun (WGS) entry which is preliminary data.</text>
</comment>
<evidence type="ECO:0000313" key="6">
    <source>
        <dbReference type="Proteomes" id="UP001500393"/>
    </source>
</evidence>
<dbReference type="RefSeq" id="WP_344217203.1">
    <property type="nucleotide sequence ID" value="NZ_BAAAOS010000032.1"/>
</dbReference>
<reference evidence="5 6" key="1">
    <citation type="journal article" date="2019" name="Int. J. Syst. Evol. Microbiol.">
        <title>The Global Catalogue of Microorganisms (GCM) 10K type strain sequencing project: providing services to taxonomists for standard genome sequencing and annotation.</title>
        <authorList>
            <consortium name="The Broad Institute Genomics Platform"/>
            <consortium name="The Broad Institute Genome Sequencing Center for Infectious Disease"/>
            <person name="Wu L."/>
            <person name="Ma J."/>
        </authorList>
    </citation>
    <scope>NUCLEOTIDE SEQUENCE [LARGE SCALE GENOMIC DNA]</scope>
    <source>
        <strain evidence="5 6">JCM 14969</strain>
    </source>
</reference>
<comment type="similarity">
    <text evidence="1">Belongs to the CdaR family.</text>
</comment>
<dbReference type="InterPro" id="IPR041522">
    <property type="entry name" value="CdaR_GGDEF"/>
</dbReference>
<dbReference type="Gene3D" id="1.10.10.2840">
    <property type="entry name" value="PucR C-terminal helix-turn-helix domain"/>
    <property type="match status" value="1"/>
</dbReference>
<gene>
    <name evidence="5" type="ORF">GCM10009789_46320</name>
</gene>
<proteinExistence type="inferred from homology"/>
<evidence type="ECO:0000259" key="3">
    <source>
        <dbReference type="Pfam" id="PF13556"/>
    </source>
</evidence>
<dbReference type="EMBL" id="BAAAOS010000032">
    <property type="protein sequence ID" value="GAA1587522.1"/>
    <property type="molecule type" value="Genomic_DNA"/>
</dbReference>
<evidence type="ECO:0000259" key="4">
    <source>
        <dbReference type="Pfam" id="PF17853"/>
    </source>
</evidence>
<keyword evidence="6" id="KW-1185">Reference proteome</keyword>
<dbReference type="InterPro" id="IPR025736">
    <property type="entry name" value="PucR_C-HTH_dom"/>
</dbReference>
<name>A0ABN2DUY8_9ACTN</name>
<dbReference type="Pfam" id="PF13556">
    <property type="entry name" value="HTH_30"/>
    <property type="match status" value="1"/>
</dbReference>
<organism evidence="5 6">
    <name type="scientific">Kribbella sancticallisti</name>
    <dbReference type="NCBI Taxonomy" id="460087"/>
    <lineage>
        <taxon>Bacteria</taxon>
        <taxon>Bacillati</taxon>
        <taxon>Actinomycetota</taxon>
        <taxon>Actinomycetes</taxon>
        <taxon>Propionibacteriales</taxon>
        <taxon>Kribbellaceae</taxon>
        <taxon>Kribbella</taxon>
    </lineage>
</organism>
<dbReference type="Proteomes" id="UP001500393">
    <property type="component" value="Unassembled WGS sequence"/>
</dbReference>
<dbReference type="Pfam" id="PF07905">
    <property type="entry name" value="PucR"/>
    <property type="match status" value="1"/>
</dbReference>
<dbReference type="PANTHER" id="PTHR33744">
    <property type="entry name" value="CARBOHYDRATE DIACID REGULATOR"/>
    <property type="match status" value="1"/>
</dbReference>
<dbReference type="InterPro" id="IPR042070">
    <property type="entry name" value="PucR_C-HTH_sf"/>
</dbReference>
<feature type="domain" description="Purine catabolism PurC-like" evidence="2">
    <location>
        <begin position="6"/>
        <end position="119"/>
    </location>
</feature>
<evidence type="ECO:0000313" key="5">
    <source>
        <dbReference type="EMBL" id="GAA1587522.1"/>
    </source>
</evidence>
<evidence type="ECO:0000259" key="2">
    <source>
        <dbReference type="Pfam" id="PF07905"/>
    </source>
</evidence>
<protein>
    <submittedName>
        <fullName evidence="5">PucR family transcriptional regulator ligand-binding domain-containing protein</fullName>
    </submittedName>
</protein>
<dbReference type="PANTHER" id="PTHR33744:SF17">
    <property type="entry name" value="CONSERVED PROTEIN"/>
    <property type="match status" value="1"/>
</dbReference>
<dbReference type="InterPro" id="IPR012914">
    <property type="entry name" value="PucR_dom"/>
</dbReference>
<evidence type="ECO:0000256" key="1">
    <source>
        <dbReference type="ARBA" id="ARBA00006754"/>
    </source>
</evidence>
<dbReference type="Pfam" id="PF17853">
    <property type="entry name" value="GGDEF_2"/>
    <property type="match status" value="1"/>
</dbReference>
<sequence length="521" mass="55276">MLLSELFDAPELGLRLLHAAEGADRPIGRLVTTDLLEPGNYLNGGELVLTGLVWRRSPADSETFVASVAGRGATTILAGKALLGAIPDDLLEACRRHQVTLVEVPTEVAFADVTEYVAAAGSADTGARLSASLVRQRQLLSAIASGRSLDELAAGISADIGHDCRVITSTGRHVVPGPGELDGQTLDAVTRRFLTAERTPAVADAGGTAYSVFPVGSGLGNRLTAWLLVIDGDHTQWPRDHVEAVQELCAITALDRVRRDEGRLALRPLVVDALGLVESGGPLSEVTTRLRQAGAHSDRPMVVAVAELIPPSPQHHEHLPREDGPTEVAVSVFEDVALTVGPAIVAPGRDGLLVGLLPSSPELPALLRRAFGRLSPGLARARLAVGVSGETTVDALAGAMEEARFAHRVALAGTTPVSVVTSDEVASHVLLLATVPDDVRRTYAHRVLGPVLDHDRRTKADLIATLQEFLACSGSWARTAESLHLHVNTVRYRIERVEQLTGRDLSSLEDRVDVFLALKSL</sequence>